<dbReference type="EMBL" id="CAAALY010046902">
    <property type="protein sequence ID" value="VEL20532.1"/>
    <property type="molecule type" value="Genomic_DNA"/>
</dbReference>
<name>A0A3S5CMD0_9PLAT</name>
<evidence type="ECO:0000313" key="1">
    <source>
        <dbReference type="EMBL" id="VEL20532.1"/>
    </source>
</evidence>
<dbReference type="AlphaFoldDB" id="A0A3S5CMD0"/>
<evidence type="ECO:0000313" key="2">
    <source>
        <dbReference type="Proteomes" id="UP000784294"/>
    </source>
</evidence>
<proteinExistence type="predicted"/>
<gene>
    <name evidence="1" type="ORF">PXEA_LOCUS13972</name>
</gene>
<reference evidence="1" key="1">
    <citation type="submission" date="2018-11" db="EMBL/GenBank/DDBJ databases">
        <authorList>
            <consortium name="Pathogen Informatics"/>
        </authorList>
    </citation>
    <scope>NUCLEOTIDE SEQUENCE</scope>
</reference>
<organism evidence="1 2">
    <name type="scientific">Protopolystoma xenopodis</name>
    <dbReference type="NCBI Taxonomy" id="117903"/>
    <lineage>
        <taxon>Eukaryota</taxon>
        <taxon>Metazoa</taxon>
        <taxon>Spiralia</taxon>
        <taxon>Lophotrochozoa</taxon>
        <taxon>Platyhelminthes</taxon>
        <taxon>Monogenea</taxon>
        <taxon>Polyopisthocotylea</taxon>
        <taxon>Polystomatidea</taxon>
        <taxon>Polystomatidae</taxon>
        <taxon>Protopolystoma</taxon>
    </lineage>
</organism>
<sequence>MATHPPIILRSSSTLCRSDQRKNARYFKQVTQAEQKTVGHDNPIGAKIQAPTIFALLPFADRLRQHQISIFLDVINKQFHL</sequence>
<comment type="caution">
    <text evidence="1">The sequence shown here is derived from an EMBL/GenBank/DDBJ whole genome shotgun (WGS) entry which is preliminary data.</text>
</comment>
<accession>A0A3S5CMD0</accession>
<dbReference type="Proteomes" id="UP000784294">
    <property type="component" value="Unassembled WGS sequence"/>
</dbReference>
<protein>
    <submittedName>
        <fullName evidence="1">Uncharacterized protein</fullName>
    </submittedName>
</protein>
<keyword evidence="2" id="KW-1185">Reference proteome</keyword>